<organism evidence="1 2">
    <name type="scientific">Hebeloma cylindrosporum</name>
    <dbReference type="NCBI Taxonomy" id="76867"/>
    <lineage>
        <taxon>Eukaryota</taxon>
        <taxon>Fungi</taxon>
        <taxon>Dikarya</taxon>
        <taxon>Basidiomycota</taxon>
        <taxon>Agaricomycotina</taxon>
        <taxon>Agaricomycetes</taxon>
        <taxon>Agaricomycetidae</taxon>
        <taxon>Agaricales</taxon>
        <taxon>Agaricineae</taxon>
        <taxon>Hymenogastraceae</taxon>
        <taxon>Hebeloma</taxon>
    </lineage>
</organism>
<keyword evidence="2" id="KW-1185">Reference proteome</keyword>
<dbReference type="EMBL" id="KN831775">
    <property type="protein sequence ID" value="KIM43861.1"/>
    <property type="molecule type" value="Genomic_DNA"/>
</dbReference>
<reference evidence="1 2" key="1">
    <citation type="submission" date="2014-04" db="EMBL/GenBank/DDBJ databases">
        <authorList>
            <consortium name="DOE Joint Genome Institute"/>
            <person name="Kuo A."/>
            <person name="Gay G."/>
            <person name="Dore J."/>
            <person name="Kohler A."/>
            <person name="Nagy L.G."/>
            <person name="Floudas D."/>
            <person name="Copeland A."/>
            <person name="Barry K.W."/>
            <person name="Cichocki N."/>
            <person name="Veneault-Fourrey C."/>
            <person name="LaButti K."/>
            <person name="Lindquist E.A."/>
            <person name="Lipzen A."/>
            <person name="Lundell T."/>
            <person name="Morin E."/>
            <person name="Murat C."/>
            <person name="Sun H."/>
            <person name="Tunlid A."/>
            <person name="Henrissat B."/>
            <person name="Grigoriev I.V."/>
            <person name="Hibbett D.S."/>
            <person name="Martin F."/>
            <person name="Nordberg H.P."/>
            <person name="Cantor M.N."/>
            <person name="Hua S.X."/>
        </authorList>
    </citation>
    <scope>NUCLEOTIDE SEQUENCE [LARGE SCALE GENOMIC DNA]</scope>
    <source>
        <strain evidence="2">h7</strain>
    </source>
</reference>
<reference evidence="2" key="2">
    <citation type="submission" date="2015-01" db="EMBL/GenBank/DDBJ databases">
        <title>Evolutionary Origins and Diversification of the Mycorrhizal Mutualists.</title>
        <authorList>
            <consortium name="DOE Joint Genome Institute"/>
            <consortium name="Mycorrhizal Genomics Consortium"/>
            <person name="Kohler A."/>
            <person name="Kuo A."/>
            <person name="Nagy L.G."/>
            <person name="Floudas D."/>
            <person name="Copeland A."/>
            <person name="Barry K.W."/>
            <person name="Cichocki N."/>
            <person name="Veneault-Fourrey C."/>
            <person name="LaButti K."/>
            <person name="Lindquist E.A."/>
            <person name="Lipzen A."/>
            <person name="Lundell T."/>
            <person name="Morin E."/>
            <person name="Murat C."/>
            <person name="Riley R."/>
            <person name="Ohm R."/>
            <person name="Sun H."/>
            <person name="Tunlid A."/>
            <person name="Henrissat B."/>
            <person name="Grigoriev I.V."/>
            <person name="Hibbett D.S."/>
            <person name="Martin F."/>
        </authorList>
    </citation>
    <scope>NUCLEOTIDE SEQUENCE [LARGE SCALE GENOMIC DNA]</scope>
    <source>
        <strain evidence="2">h7</strain>
    </source>
</reference>
<dbReference type="AlphaFoldDB" id="A0A0C3CJD8"/>
<accession>A0A0C3CJD8</accession>
<gene>
    <name evidence="1" type="ORF">M413DRAFT_390198</name>
</gene>
<evidence type="ECO:0000313" key="1">
    <source>
        <dbReference type="EMBL" id="KIM43861.1"/>
    </source>
</evidence>
<protein>
    <submittedName>
        <fullName evidence="1">Uncharacterized protein</fullName>
    </submittedName>
</protein>
<proteinExistence type="predicted"/>
<evidence type="ECO:0000313" key="2">
    <source>
        <dbReference type="Proteomes" id="UP000053424"/>
    </source>
</evidence>
<dbReference type="Proteomes" id="UP000053424">
    <property type="component" value="Unassembled WGS sequence"/>
</dbReference>
<dbReference type="HOGENOM" id="CLU_2849951_0_0_1"/>
<name>A0A0C3CJD8_HEBCY</name>
<sequence length="65" mass="7611">MPASAQRIQLSRLFTKFNAGLIFYLHYYLSCGRLIEGFSSQRGRVQTHEASRIDYREMCMYLLTA</sequence>